<comment type="caution">
    <text evidence="1">The sequence shown here is derived from an EMBL/GenBank/DDBJ whole genome shotgun (WGS) entry which is preliminary data.</text>
</comment>
<dbReference type="AlphaFoldDB" id="A0A8H6XC45"/>
<gene>
    <name evidence="1" type="ORF">MSAN_02249700</name>
</gene>
<dbReference type="OrthoDB" id="2678913at2759"/>
<dbReference type="Proteomes" id="UP000623467">
    <property type="component" value="Unassembled WGS sequence"/>
</dbReference>
<evidence type="ECO:0000313" key="1">
    <source>
        <dbReference type="EMBL" id="KAF7337759.1"/>
    </source>
</evidence>
<sequence>MKELRIWRSITESFLICLYTMAMPSRWSMMCDSERHCIVTRRTISHRGIPIASSSVIIWLIPETLTRFLLVVHRIPISAPRGFGSRTGRMIAFGRNTEIHLSPIVFVADTQGISQTHVTKKQPLRANHAPKSSRGIRPSNTTCAYQMAGSTVSNSQHFRNARSGGLARDFMDAASAITETTEQTTASTALVPHLAATLPDPRIVITPLDPIKVEEVLCTYNLLDDWSHIVFGLRYGFDVGVREHLSHSIIPPNHNSSNIDPDFIDSYIASEETAGRYSMGYLPDELECIIGPFRYTRTTFLLPGELSIKQQP</sequence>
<proteinExistence type="predicted"/>
<accession>A0A8H6XC45</accession>
<keyword evidence="2" id="KW-1185">Reference proteome</keyword>
<evidence type="ECO:0000313" key="2">
    <source>
        <dbReference type="Proteomes" id="UP000623467"/>
    </source>
</evidence>
<organism evidence="1 2">
    <name type="scientific">Mycena sanguinolenta</name>
    <dbReference type="NCBI Taxonomy" id="230812"/>
    <lineage>
        <taxon>Eukaryota</taxon>
        <taxon>Fungi</taxon>
        <taxon>Dikarya</taxon>
        <taxon>Basidiomycota</taxon>
        <taxon>Agaricomycotina</taxon>
        <taxon>Agaricomycetes</taxon>
        <taxon>Agaricomycetidae</taxon>
        <taxon>Agaricales</taxon>
        <taxon>Marasmiineae</taxon>
        <taxon>Mycenaceae</taxon>
        <taxon>Mycena</taxon>
    </lineage>
</organism>
<dbReference type="EMBL" id="JACAZH010000033">
    <property type="protein sequence ID" value="KAF7337759.1"/>
    <property type="molecule type" value="Genomic_DNA"/>
</dbReference>
<reference evidence="1" key="1">
    <citation type="submission" date="2020-05" db="EMBL/GenBank/DDBJ databases">
        <title>Mycena genomes resolve the evolution of fungal bioluminescence.</title>
        <authorList>
            <person name="Tsai I.J."/>
        </authorList>
    </citation>
    <scope>NUCLEOTIDE SEQUENCE</scope>
    <source>
        <strain evidence="1">160909Yilan</strain>
    </source>
</reference>
<protein>
    <submittedName>
        <fullName evidence="1">Uncharacterized protein</fullName>
    </submittedName>
</protein>
<name>A0A8H6XC45_9AGAR</name>